<protein>
    <submittedName>
        <fullName evidence="1">Uncharacterized protein</fullName>
    </submittedName>
</protein>
<proteinExistence type="predicted"/>
<name>A0A5N7C782_PETAA</name>
<dbReference type="AlphaFoldDB" id="A0A5N7C782"/>
<dbReference type="Proteomes" id="UP000326877">
    <property type="component" value="Unassembled WGS sequence"/>
</dbReference>
<gene>
    <name evidence="1" type="ORF">BDV23DRAFT_156086</name>
</gene>
<sequence length="68" mass="7510">MFFSRVATWASASHSEDKLREIQKPLTSLAGEMFSREIDGSDLRSVRTCPGWLRHGGKAKGPGRCSKS</sequence>
<dbReference type="EMBL" id="ML735259">
    <property type="protein sequence ID" value="KAE8389981.1"/>
    <property type="molecule type" value="Genomic_DNA"/>
</dbReference>
<accession>A0A5N7C782</accession>
<evidence type="ECO:0000313" key="1">
    <source>
        <dbReference type="EMBL" id="KAE8389981.1"/>
    </source>
</evidence>
<organism evidence="1">
    <name type="scientific">Petromyces alliaceus</name>
    <name type="common">Aspergillus alliaceus</name>
    <dbReference type="NCBI Taxonomy" id="209559"/>
    <lineage>
        <taxon>Eukaryota</taxon>
        <taxon>Fungi</taxon>
        <taxon>Dikarya</taxon>
        <taxon>Ascomycota</taxon>
        <taxon>Pezizomycotina</taxon>
        <taxon>Eurotiomycetes</taxon>
        <taxon>Eurotiomycetidae</taxon>
        <taxon>Eurotiales</taxon>
        <taxon>Aspergillaceae</taxon>
        <taxon>Aspergillus</taxon>
        <taxon>Aspergillus subgen. Circumdati</taxon>
    </lineage>
</organism>
<reference evidence="1" key="1">
    <citation type="submission" date="2019-04" db="EMBL/GenBank/DDBJ databases">
        <title>Friends and foes A comparative genomics studyof 23 Aspergillus species from section Flavi.</title>
        <authorList>
            <consortium name="DOE Joint Genome Institute"/>
            <person name="Kjaerbolling I."/>
            <person name="Vesth T."/>
            <person name="Frisvad J.C."/>
            <person name="Nybo J.L."/>
            <person name="Theobald S."/>
            <person name="Kildgaard S."/>
            <person name="Isbrandt T."/>
            <person name="Kuo A."/>
            <person name="Sato A."/>
            <person name="Lyhne E.K."/>
            <person name="Kogle M.E."/>
            <person name="Wiebenga A."/>
            <person name="Kun R.S."/>
            <person name="Lubbers R.J."/>
            <person name="Makela M.R."/>
            <person name="Barry K."/>
            <person name="Chovatia M."/>
            <person name="Clum A."/>
            <person name="Daum C."/>
            <person name="Haridas S."/>
            <person name="He G."/>
            <person name="LaButti K."/>
            <person name="Lipzen A."/>
            <person name="Mondo S."/>
            <person name="Riley R."/>
            <person name="Salamov A."/>
            <person name="Simmons B.A."/>
            <person name="Magnuson J.K."/>
            <person name="Henrissat B."/>
            <person name="Mortensen U.H."/>
            <person name="Larsen T.O."/>
            <person name="Devries R.P."/>
            <person name="Grigoriev I.V."/>
            <person name="Machida M."/>
            <person name="Baker S.E."/>
            <person name="Andersen M.R."/>
        </authorList>
    </citation>
    <scope>NUCLEOTIDE SEQUENCE [LARGE SCALE GENOMIC DNA]</scope>
    <source>
        <strain evidence="1">IBT 14317</strain>
    </source>
</reference>